<keyword evidence="6" id="KW-1185">Reference proteome</keyword>
<dbReference type="InterPro" id="IPR050204">
    <property type="entry name" value="AraC_XylS_family_regulators"/>
</dbReference>
<evidence type="ECO:0000256" key="3">
    <source>
        <dbReference type="ARBA" id="ARBA00023163"/>
    </source>
</evidence>
<reference evidence="5 6" key="1">
    <citation type="submission" date="2020-08" db="EMBL/GenBank/DDBJ databases">
        <title>Genomic Encyclopedia of Type Strains, Phase IV (KMG-V): Genome sequencing to study the core and pangenomes of soil and plant-associated prokaryotes.</title>
        <authorList>
            <person name="Whitman W."/>
        </authorList>
    </citation>
    <scope>NUCLEOTIDE SEQUENCE [LARGE SCALE GENOMIC DNA]</scope>
    <source>
        <strain evidence="5 6">M8UP14</strain>
    </source>
</reference>
<dbReference type="RefSeq" id="WP_184222824.1">
    <property type="nucleotide sequence ID" value="NZ_JACHIP010000014.1"/>
</dbReference>
<proteinExistence type="predicted"/>
<keyword evidence="2 5" id="KW-0238">DNA-binding</keyword>
<dbReference type="GO" id="GO:0043565">
    <property type="term" value="F:sequence-specific DNA binding"/>
    <property type="evidence" value="ECO:0007669"/>
    <property type="project" value="InterPro"/>
</dbReference>
<dbReference type="GO" id="GO:0003700">
    <property type="term" value="F:DNA-binding transcription factor activity"/>
    <property type="evidence" value="ECO:0007669"/>
    <property type="project" value="InterPro"/>
</dbReference>
<evidence type="ECO:0000313" key="5">
    <source>
        <dbReference type="EMBL" id="MBB5060492.1"/>
    </source>
</evidence>
<dbReference type="Pfam" id="PF12833">
    <property type="entry name" value="HTH_18"/>
    <property type="match status" value="1"/>
</dbReference>
<accession>A0A7W7ZIL3</accession>
<feature type="domain" description="HTH araC/xylS-type" evidence="4">
    <location>
        <begin position="124"/>
        <end position="225"/>
    </location>
</feature>
<dbReference type="Proteomes" id="UP000540989">
    <property type="component" value="Unassembled WGS sequence"/>
</dbReference>
<keyword evidence="1" id="KW-0805">Transcription regulation</keyword>
<keyword evidence="3" id="KW-0804">Transcription</keyword>
<dbReference type="EMBL" id="JACHIP010000014">
    <property type="protein sequence ID" value="MBB5060492.1"/>
    <property type="molecule type" value="Genomic_DNA"/>
</dbReference>
<dbReference type="AlphaFoldDB" id="A0A7W7ZIL3"/>
<sequence>MASLESILSFNFRDLETLKYADGSSRTVAPFHILGTQTLPGVGCASFSGSILAFGIFLRPLALWQLFHIPSRVHANIDVAGEELVGKTTDHLWQKLAESKSFSQRIEIAERFLLPLAKAACVRTDIMRSANQLYRSKGATRIEELAHLSGLSIRQYQRRFTDDLGMTPKIFARITRFQRALDAKRLGSGRSWLSIAHELGYFDQMHMIRDFQSLAGSAPTTTIEQSGDLQPWSAIAPLGVER</sequence>
<protein>
    <submittedName>
        <fullName evidence="5">AraC-like DNA-binding protein</fullName>
    </submittedName>
</protein>
<gene>
    <name evidence="5" type="ORF">HDF16_005228</name>
</gene>
<dbReference type="SMART" id="SM00342">
    <property type="entry name" value="HTH_ARAC"/>
    <property type="match status" value="1"/>
</dbReference>
<comment type="caution">
    <text evidence="5">The sequence shown here is derived from an EMBL/GenBank/DDBJ whole genome shotgun (WGS) entry which is preliminary data.</text>
</comment>
<dbReference type="PANTHER" id="PTHR46796">
    <property type="entry name" value="HTH-TYPE TRANSCRIPTIONAL ACTIVATOR RHAS-RELATED"/>
    <property type="match status" value="1"/>
</dbReference>
<dbReference type="InterPro" id="IPR018060">
    <property type="entry name" value="HTH_AraC"/>
</dbReference>
<dbReference type="PROSITE" id="PS01124">
    <property type="entry name" value="HTH_ARAC_FAMILY_2"/>
    <property type="match status" value="1"/>
</dbReference>
<organism evidence="5 6">
    <name type="scientific">Granulicella aggregans</name>
    <dbReference type="NCBI Taxonomy" id="474949"/>
    <lineage>
        <taxon>Bacteria</taxon>
        <taxon>Pseudomonadati</taxon>
        <taxon>Acidobacteriota</taxon>
        <taxon>Terriglobia</taxon>
        <taxon>Terriglobales</taxon>
        <taxon>Acidobacteriaceae</taxon>
        <taxon>Granulicella</taxon>
    </lineage>
</organism>
<evidence type="ECO:0000256" key="1">
    <source>
        <dbReference type="ARBA" id="ARBA00023015"/>
    </source>
</evidence>
<dbReference type="Gene3D" id="1.10.10.60">
    <property type="entry name" value="Homeodomain-like"/>
    <property type="match status" value="1"/>
</dbReference>
<evidence type="ECO:0000313" key="6">
    <source>
        <dbReference type="Proteomes" id="UP000540989"/>
    </source>
</evidence>
<evidence type="ECO:0000259" key="4">
    <source>
        <dbReference type="PROSITE" id="PS01124"/>
    </source>
</evidence>
<name>A0A7W7ZIL3_9BACT</name>
<evidence type="ECO:0000256" key="2">
    <source>
        <dbReference type="ARBA" id="ARBA00023125"/>
    </source>
</evidence>